<sequence>MEDDESLERQRQSIAAEVEALEDATGVTKQNELKKKASAFHESMSQLKEQRLGLLKQRAHLTQEMEKRGFSVRDAEEASTSYSSADASKRKFAARENLISRLIDDSRSSQRLIDRLKSGESVSDAKRHVEQEARREAEKKEEARREREAQELREAKKRAESSQRKREKEAKAEKARSGSKLGSRRTRRRSSSREEEDRGVGQEEAIPAYIRDIQAQIQALQASLASAKGATQGAAEAERPARNASRPAEKEEEEAMEYDADLPKPIQKDSEMIRLHQSHMRDMIKLQYEIERAQREVELEKMRTEISKLRDEKDNFLKKISTPLRPTTRGERSANDGPEMEWIERPENVDVIAEVTPRANPRFTPGRALALEGPSPTTGLGSVGPAIASSPAPPLAENHTISIQMNRMATTNFMLQGKVRVTAQFYDGVQLRNEALSSGAQDGEEKATSTSYVFPVYNEGSATNYFTWRDKLTMSGVQIGPASQVVLEIQTILEVEKDEGEEEEAGWDKLKKMYSKKSTFNLPQVVCWAVIPLVNAATNEHIEGHQTIPVYHLPKILGEVGKQSAMKGTSLELEVNITKEKIGKVKTPKSNLEKRRMSNQSSAGPDSADQNQGAGDGRKQLKSRDVSTIPPEAWLRSRHALRSLETFQPGDGFVIRVDAGRFFPENVTVTKITVRFLTSEREQVGDNIESIGSLDTSAYFPRYRLRCFVNTEMWDDPTVMALLTVETLEKTSEDFCVVGYGCLPLFVDPDTEKQPKLDHAGDYTLRSGSYQIPLHNCLPPQEASARAFSKEMDRNKNDLQNTKVALSSFDLEAFEENCPRISCASLLVRILTAEEDDLIMLRGDRLPEYGSREYDTRQTEPIECEKLMYSFKLKTRSFLSTSELLKKSFFSDDEVEAIEDDEREGGSMLMEWVKSRLQRPDLKNDVMLNYSHSFTYFDKLGFSVAVDGAKNLVKGLPAFAFISLNPPGAYYESIGRGAGTAQVTEDVAFTFRHNPKSRAVCPVWDDGFVRFPFVPYDPHLCVIIEVRYWNARSSRLTTIGWTALPVFYKGQKGEQYVCTGHYNLPLFMGSPPYSFLENMWTTHFPELARSALDQARLRIAKEAPSVLVRIVDNQREGEVAEPATEPKMKGKVKIPHFVPSKYSGAMHKESRGRKLYEKMKPRKIETYVEWRAEMAEQVSLTSGVAYAKEELAAEVEEEKSKIESEPPSPAKSVASTRAASRAASRAESRPASAASTRKEEEESGEEESEYSDEESEEEKEN</sequence>
<feature type="compositionally biased region" description="Polar residues" evidence="2">
    <location>
        <begin position="598"/>
        <end position="613"/>
    </location>
</feature>
<feature type="region of interest" description="Disordered" evidence="2">
    <location>
        <begin position="584"/>
        <end position="626"/>
    </location>
</feature>
<feature type="compositionally biased region" description="Basic and acidic residues" evidence="2">
    <location>
        <begin position="616"/>
        <end position="625"/>
    </location>
</feature>
<feature type="region of interest" description="Disordered" evidence="2">
    <location>
        <begin position="231"/>
        <end position="258"/>
    </location>
</feature>
<dbReference type="Proteomes" id="UP001472866">
    <property type="component" value="Chromosome 05"/>
</dbReference>
<evidence type="ECO:0000256" key="2">
    <source>
        <dbReference type="SAM" id="MobiDB-lite"/>
    </source>
</evidence>
<feature type="coiled-coil region" evidence="1">
    <location>
        <begin position="276"/>
        <end position="319"/>
    </location>
</feature>
<feature type="compositionally biased region" description="Basic and acidic residues" evidence="2">
    <location>
        <begin position="191"/>
        <end position="201"/>
    </location>
</feature>
<feature type="region of interest" description="Disordered" evidence="2">
    <location>
        <begin position="65"/>
        <end position="91"/>
    </location>
</feature>
<accession>A0AAX4P8B6</accession>
<feature type="region of interest" description="Disordered" evidence="2">
    <location>
        <begin position="1195"/>
        <end position="1261"/>
    </location>
</feature>
<keyword evidence="1" id="KW-0175">Coiled coil</keyword>
<evidence type="ECO:0000313" key="3">
    <source>
        <dbReference type="EMBL" id="WZN62109.1"/>
    </source>
</evidence>
<dbReference type="GO" id="GO:0032982">
    <property type="term" value="C:myosin filament"/>
    <property type="evidence" value="ECO:0007669"/>
    <property type="project" value="TreeGrafter"/>
</dbReference>
<dbReference type="GO" id="GO:0016460">
    <property type="term" value="C:myosin II complex"/>
    <property type="evidence" value="ECO:0007669"/>
    <property type="project" value="TreeGrafter"/>
</dbReference>
<protein>
    <recommendedName>
        <fullName evidence="5">C2 domain-containing protein</fullName>
    </recommendedName>
</protein>
<dbReference type="GO" id="GO:0051015">
    <property type="term" value="F:actin filament binding"/>
    <property type="evidence" value="ECO:0007669"/>
    <property type="project" value="TreeGrafter"/>
</dbReference>
<gene>
    <name evidence="3" type="ORF">HKI87_05g36450</name>
</gene>
<evidence type="ECO:0008006" key="5">
    <source>
        <dbReference type="Google" id="ProtNLM"/>
    </source>
</evidence>
<evidence type="ECO:0000313" key="4">
    <source>
        <dbReference type="Proteomes" id="UP001472866"/>
    </source>
</evidence>
<feature type="compositionally biased region" description="Basic and acidic residues" evidence="2">
    <location>
        <begin position="109"/>
        <end position="176"/>
    </location>
</feature>
<feature type="compositionally biased region" description="Acidic residues" evidence="2">
    <location>
        <begin position="1241"/>
        <end position="1261"/>
    </location>
</feature>
<feature type="compositionally biased region" description="Low complexity" evidence="2">
    <location>
        <begin position="1210"/>
        <end position="1235"/>
    </location>
</feature>
<organism evidence="3 4">
    <name type="scientific">Chloropicon roscoffensis</name>
    <dbReference type="NCBI Taxonomy" id="1461544"/>
    <lineage>
        <taxon>Eukaryota</taxon>
        <taxon>Viridiplantae</taxon>
        <taxon>Chlorophyta</taxon>
        <taxon>Chloropicophyceae</taxon>
        <taxon>Chloropicales</taxon>
        <taxon>Chloropicaceae</taxon>
        <taxon>Chloropicon</taxon>
    </lineage>
</organism>
<evidence type="ECO:0000256" key="1">
    <source>
        <dbReference type="SAM" id="Coils"/>
    </source>
</evidence>
<feature type="region of interest" description="Disordered" evidence="2">
    <location>
        <begin position="109"/>
        <end position="203"/>
    </location>
</feature>
<keyword evidence="4" id="KW-1185">Reference proteome</keyword>
<dbReference type="EMBL" id="CP151505">
    <property type="protein sequence ID" value="WZN62109.1"/>
    <property type="molecule type" value="Genomic_DNA"/>
</dbReference>
<dbReference type="GO" id="GO:0005737">
    <property type="term" value="C:cytoplasm"/>
    <property type="evidence" value="ECO:0007669"/>
    <property type="project" value="TreeGrafter"/>
</dbReference>
<feature type="compositionally biased region" description="Basic and acidic residues" evidence="2">
    <location>
        <begin position="65"/>
        <end position="76"/>
    </location>
</feature>
<dbReference type="PANTHER" id="PTHR45615:SF40">
    <property type="entry name" value="MYOSIN HEAVY CHAIN, NON-MUSCLE"/>
    <property type="match status" value="1"/>
</dbReference>
<reference evidence="3 4" key="1">
    <citation type="submission" date="2024-03" db="EMBL/GenBank/DDBJ databases">
        <title>Complete genome sequence of the green alga Chloropicon roscoffensis RCC1871.</title>
        <authorList>
            <person name="Lemieux C."/>
            <person name="Pombert J.-F."/>
            <person name="Otis C."/>
            <person name="Turmel M."/>
        </authorList>
    </citation>
    <scope>NUCLEOTIDE SEQUENCE [LARGE SCALE GENOMIC DNA]</scope>
    <source>
        <strain evidence="3 4">RCC1871</strain>
    </source>
</reference>
<dbReference type="AlphaFoldDB" id="A0AAX4P8B6"/>
<feature type="coiled-coil region" evidence="1">
    <location>
        <begin position="4"/>
        <end position="64"/>
    </location>
</feature>
<proteinExistence type="predicted"/>
<dbReference type="GO" id="GO:0000146">
    <property type="term" value="F:microfilament motor activity"/>
    <property type="evidence" value="ECO:0007669"/>
    <property type="project" value="TreeGrafter"/>
</dbReference>
<dbReference type="PANTHER" id="PTHR45615">
    <property type="entry name" value="MYOSIN HEAVY CHAIN, NON-MUSCLE"/>
    <property type="match status" value="1"/>
</dbReference>
<name>A0AAX4P8B6_9CHLO</name>